<evidence type="ECO:0000313" key="3">
    <source>
        <dbReference type="EMBL" id="GMH64123.1"/>
    </source>
</evidence>
<dbReference type="OrthoDB" id="2016523at2759"/>
<dbReference type="Proteomes" id="UP001165085">
    <property type="component" value="Unassembled WGS sequence"/>
</dbReference>
<keyword evidence="4" id="KW-1185">Reference proteome</keyword>
<feature type="compositionally biased region" description="Basic and acidic residues" evidence="1">
    <location>
        <begin position="248"/>
        <end position="259"/>
    </location>
</feature>
<protein>
    <submittedName>
        <fullName evidence="3">Uncharacterized protein</fullName>
    </submittedName>
</protein>
<gene>
    <name evidence="3" type="ORF">TrST_g1155</name>
</gene>
<organism evidence="3 4">
    <name type="scientific">Triparma strigata</name>
    <dbReference type="NCBI Taxonomy" id="1606541"/>
    <lineage>
        <taxon>Eukaryota</taxon>
        <taxon>Sar</taxon>
        <taxon>Stramenopiles</taxon>
        <taxon>Ochrophyta</taxon>
        <taxon>Bolidophyceae</taxon>
        <taxon>Parmales</taxon>
        <taxon>Triparmaceae</taxon>
        <taxon>Triparma</taxon>
    </lineage>
</organism>
<feature type="region of interest" description="Disordered" evidence="1">
    <location>
        <begin position="245"/>
        <end position="265"/>
    </location>
</feature>
<evidence type="ECO:0000256" key="1">
    <source>
        <dbReference type="SAM" id="MobiDB-lite"/>
    </source>
</evidence>
<keyword evidence="2" id="KW-1133">Transmembrane helix</keyword>
<keyword evidence="2" id="KW-0472">Membrane</keyword>
<evidence type="ECO:0000313" key="4">
    <source>
        <dbReference type="Proteomes" id="UP001165085"/>
    </source>
</evidence>
<sequence length="462" mass="51710">MQQSPSGDGSKAPRPQAPINIFRRLLLGRNALNLCIILLLLTALYYLHTSPTPSKSTILSSATDKINNNNDAEDELASCKLHLSLAERAAKSAADSAARTNQVLESLADEIKYPSHHAEIIPCPAAPSCPECPTCHSCPTCPTCASCPVCAPAADPDTYGTHEKKWLTVGMPTVPRPENHLGETIDSWLKQLPLHAKDPLFDDVILVVMNVHGPGHKWFDEAKQKYTNSEKSRYIKFIMLENPLNDPTHGRQDKGDANHPGHRVRKQTRDISTVLSHSLGLSDFFFFTEDDMLLCPNALPSIQYMLGKAEKYKPNFMSIRASYGMNGIIIRDEDVKGFSEYLIQHQERRPPDHLVVEWFAGETLQSKSVKNSRSHFSFRYNILHHLGIVSTLRSEKSKSFPKCFEELGEPTLFKVEAFDYIKCRNDDISPCDVDENVKTPNVGWGMMCDSSLCFNSKNPNKL</sequence>
<feature type="transmembrane region" description="Helical" evidence="2">
    <location>
        <begin position="31"/>
        <end position="48"/>
    </location>
</feature>
<reference evidence="4" key="1">
    <citation type="journal article" date="2023" name="Commun. Biol.">
        <title>Genome analysis of Parmales, the sister group of diatoms, reveals the evolutionary specialization of diatoms from phago-mixotrophs to photoautotrophs.</title>
        <authorList>
            <person name="Ban H."/>
            <person name="Sato S."/>
            <person name="Yoshikawa S."/>
            <person name="Yamada K."/>
            <person name="Nakamura Y."/>
            <person name="Ichinomiya M."/>
            <person name="Sato N."/>
            <person name="Blanc-Mathieu R."/>
            <person name="Endo H."/>
            <person name="Kuwata A."/>
            <person name="Ogata H."/>
        </authorList>
    </citation>
    <scope>NUCLEOTIDE SEQUENCE [LARGE SCALE GENOMIC DNA]</scope>
    <source>
        <strain evidence="4">NIES 3701</strain>
    </source>
</reference>
<evidence type="ECO:0000256" key="2">
    <source>
        <dbReference type="SAM" id="Phobius"/>
    </source>
</evidence>
<accession>A0A9W7E6A9</accession>
<name>A0A9W7E6A9_9STRA</name>
<dbReference type="AlphaFoldDB" id="A0A9W7E6A9"/>
<proteinExistence type="predicted"/>
<keyword evidence="2" id="KW-0812">Transmembrane</keyword>
<dbReference type="EMBL" id="BRXY01000091">
    <property type="protein sequence ID" value="GMH64123.1"/>
    <property type="molecule type" value="Genomic_DNA"/>
</dbReference>
<comment type="caution">
    <text evidence="3">The sequence shown here is derived from an EMBL/GenBank/DDBJ whole genome shotgun (WGS) entry which is preliminary data.</text>
</comment>